<evidence type="ECO:0000313" key="2">
    <source>
        <dbReference type="Proteomes" id="UP001589647"/>
    </source>
</evidence>
<keyword evidence="2" id="KW-1185">Reference proteome</keyword>
<name>A0ABV5IGR8_9ACTN</name>
<protein>
    <submittedName>
        <fullName evidence="1">DUF5947 family protein</fullName>
    </submittedName>
</protein>
<dbReference type="RefSeq" id="WP_189649214.1">
    <property type="nucleotide sequence ID" value="NZ_BMRC01000009.1"/>
</dbReference>
<evidence type="ECO:0000313" key="1">
    <source>
        <dbReference type="EMBL" id="MFB9203728.1"/>
    </source>
</evidence>
<gene>
    <name evidence="1" type="ORF">ACFFV7_21235</name>
</gene>
<proteinExistence type="predicted"/>
<dbReference type="InterPro" id="IPR045991">
    <property type="entry name" value="DUF5947"/>
</dbReference>
<reference evidence="1 2" key="1">
    <citation type="submission" date="2024-09" db="EMBL/GenBank/DDBJ databases">
        <authorList>
            <person name="Sun Q."/>
            <person name="Mori K."/>
        </authorList>
    </citation>
    <scope>NUCLEOTIDE SEQUENCE [LARGE SCALE GENOMIC DNA]</scope>
    <source>
        <strain evidence="1 2">CCM 3426</strain>
    </source>
</reference>
<comment type="caution">
    <text evidence="1">The sequence shown here is derived from an EMBL/GenBank/DDBJ whole genome shotgun (WGS) entry which is preliminary data.</text>
</comment>
<accession>A0ABV5IGR8</accession>
<dbReference type="Proteomes" id="UP001589647">
    <property type="component" value="Unassembled WGS sequence"/>
</dbReference>
<organism evidence="1 2">
    <name type="scientific">Nonomuraea spiralis</name>
    <dbReference type="NCBI Taxonomy" id="46182"/>
    <lineage>
        <taxon>Bacteria</taxon>
        <taxon>Bacillati</taxon>
        <taxon>Actinomycetota</taxon>
        <taxon>Actinomycetes</taxon>
        <taxon>Streptosporangiales</taxon>
        <taxon>Streptosporangiaceae</taxon>
        <taxon>Nonomuraea</taxon>
    </lineage>
</organism>
<dbReference type="EMBL" id="JBHMEI010000015">
    <property type="protein sequence ID" value="MFB9203728.1"/>
    <property type="molecule type" value="Genomic_DNA"/>
</dbReference>
<dbReference type="Pfam" id="PF19372">
    <property type="entry name" value="DUF5947"/>
    <property type="match status" value="1"/>
</dbReference>
<sequence>MSTTAYGRLLRRTAGRREDGERCELCEAPVQGEHAHVVDARSAEVMCACRACALLFTPESDGHFLQVPDRRQRLTGLRPADLGVPVSLAFFVTRPDGSATAHYPSPLGATRWELDVPAWQAIAGRAGPLRTMRPMVEALLVNGVRGATECWVVPIDDCYRLVALVRREWSGLSGGDQVWAKIEQYFAQLDDTRSRPG</sequence>